<keyword evidence="1" id="KW-0472">Membrane</keyword>
<accession>A0A653BHF2</accession>
<gene>
    <name evidence="2" type="ORF">CALMAC_LOCUS1036</name>
</gene>
<proteinExistence type="predicted"/>
<evidence type="ECO:0000256" key="1">
    <source>
        <dbReference type="SAM" id="Phobius"/>
    </source>
</evidence>
<dbReference type="OrthoDB" id="6739005at2759"/>
<keyword evidence="3" id="KW-1185">Reference proteome</keyword>
<organism evidence="2 3">
    <name type="scientific">Callosobruchus maculatus</name>
    <name type="common">Southern cowpea weevil</name>
    <name type="synonym">Pulse bruchid</name>
    <dbReference type="NCBI Taxonomy" id="64391"/>
    <lineage>
        <taxon>Eukaryota</taxon>
        <taxon>Metazoa</taxon>
        <taxon>Ecdysozoa</taxon>
        <taxon>Arthropoda</taxon>
        <taxon>Hexapoda</taxon>
        <taxon>Insecta</taxon>
        <taxon>Pterygota</taxon>
        <taxon>Neoptera</taxon>
        <taxon>Endopterygota</taxon>
        <taxon>Coleoptera</taxon>
        <taxon>Polyphaga</taxon>
        <taxon>Cucujiformia</taxon>
        <taxon>Chrysomeloidea</taxon>
        <taxon>Chrysomelidae</taxon>
        <taxon>Bruchinae</taxon>
        <taxon>Bruchini</taxon>
        <taxon>Callosobruchus</taxon>
    </lineage>
</organism>
<feature type="transmembrane region" description="Helical" evidence="1">
    <location>
        <begin position="6"/>
        <end position="31"/>
    </location>
</feature>
<reference evidence="2 3" key="1">
    <citation type="submission" date="2019-01" db="EMBL/GenBank/DDBJ databases">
        <authorList>
            <person name="Sayadi A."/>
        </authorList>
    </citation>
    <scope>NUCLEOTIDE SEQUENCE [LARGE SCALE GENOMIC DNA]</scope>
</reference>
<name>A0A653BHF2_CALMS</name>
<sequence length="52" mass="6276">MEEVPMLNLILLIYLVLAFAGCILFFVRFLMMEYGNHELTRSRKEFDEEFSR</sequence>
<keyword evidence="1" id="KW-0812">Transmembrane</keyword>
<evidence type="ECO:0000313" key="2">
    <source>
        <dbReference type="EMBL" id="VEN35016.1"/>
    </source>
</evidence>
<dbReference type="EMBL" id="CAACVG010001193">
    <property type="protein sequence ID" value="VEN35016.1"/>
    <property type="molecule type" value="Genomic_DNA"/>
</dbReference>
<keyword evidence="1" id="KW-1133">Transmembrane helix</keyword>
<dbReference type="AlphaFoldDB" id="A0A653BHF2"/>
<protein>
    <submittedName>
        <fullName evidence="2">Uncharacterized protein</fullName>
    </submittedName>
</protein>
<evidence type="ECO:0000313" key="3">
    <source>
        <dbReference type="Proteomes" id="UP000410492"/>
    </source>
</evidence>
<dbReference type="Proteomes" id="UP000410492">
    <property type="component" value="Unassembled WGS sequence"/>
</dbReference>